<organism evidence="3 4">
    <name type="scientific">Roseovarius spongiae</name>
    <dbReference type="NCBI Taxonomy" id="2320272"/>
    <lineage>
        <taxon>Bacteria</taxon>
        <taxon>Pseudomonadati</taxon>
        <taxon>Pseudomonadota</taxon>
        <taxon>Alphaproteobacteria</taxon>
        <taxon>Rhodobacterales</taxon>
        <taxon>Roseobacteraceae</taxon>
        <taxon>Roseovarius</taxon>
    </lineage>
</organism>
<feature type="compositionally biased region" description="Low complexity" evidence="1">
    <location>
        <begin position="23"/>
        <end position="33"/>
    </location>
</feature>
<dbReference type="OrthoDB" id="7861420at2"/>
<reference evidence="3 4" key="1">
    <citation type="submission" date="2018-09" db="EMBL/GenBank/DDBJ databases">
        <title>Roseovarius spongiae sp. nov., isolated from a marine sponge.</title>
        <authorList>
            <person name="Zhuang L."/>
            <person name="Luo L."/>
        </authorList>
    </citation>
    <scope>NUCLEOTIDE SEQUENCE [LARGE SCALE GENOMIC DNA]</scope>
    <source>
        <strain evidence="3 4">HN-E21</strain>
    </source>
</reference>
<name>A0A3A8AT60_9RHOB</name>
<keyword evidence="4" id="KW-1185">Reference proteome</keyword>
<gene>
    <name evidence="3" type="ORF">D6850_14465</name>
</gene>
<comment type="caution">
    <text evidence="3">The sequence shown here is derived from an EMBL/GenBank/DDBJ whole genome shotgun (WGS) entry which is preliminary data.</text>
</comment>
<dbReference type="InterPro" id="IPR036366">
    <property type="entry name" value="PGBDSf"/>
</dbReference>
<feature type="region of interest" description="Disordered" evidence="1">
    <location>
        <begin position="12"/>
        <end position="33"/>
    </location>
</feature>
<dbReference type="AlphaFoldDB" id="A0A3A8AT60"/>
<dbReference type="EMBL" id="RAPE01000004">
    <property type="protein sequence ID" value="RKF13618.1"/>
    <property type="molecule type" value="Genomic_DNA"/>
</dbReference>
<protein>
    <submittedName>
        <fullName evidence="3">Peptidoglycan-binding protein</fullName>
    </submittedName>
</protein>
<dbReference type="InterPro" id="IPR036365">
    <property type="entry name" value="PGBD-like_sf"/>
</dbReference>
<proteinExistence type="predicted"/>
<dbReference type="Gene3D" id="1.10.101.10">
    <property type="entry name" value="PGBD-like superfamily/PGBD"/>
    <property type="match status" value="1"/>
</dbReference>
<sequence>MAASLLGACDAASPDAGEPDLLPSAAEAPPGAAPGTCWGKAVTPAVIETVTDHVMLQPAEVLEDGTVVKPAAYRTETRQAIVQDRRVTWFETPCAADRTPEFVASLQRALRARGLYRGTITGEMDAPTRAAVRRYQAPEGLDSGVLSLSSARRLGLVAVERPSE</sequence>
<dbReference type="SUPFAM" id="SSF47090">
    <property type="entry name" value="PGBD-like"/>
    <property type="match status" value="1"/>
</dbReference>
<dbReference type="InterPro" id="IPR002477">
    <property type="entry name" value="Peptidoglycan-bd-like"/>
</dbReference>
<accession>A0A3A8AT60</accession>
<evidence type="ECO:0000313" key="3">
    <source>
        <dbReference type="EMBL" id="RKF13618.1"/>
    </source>
</evidence>
<feature type="domain" description="Peptidoglycan binding-like" evidence="2">
    <location>
        <begin position="101"/>
        <end position="142"/>
    </location>
</feature>
<dbReference type="Proteomes" id="UP000281128">
    <property type="component" value="Unassembled WGS sequence"/>
</dbReference>
<evidence type="ECO:0000313" key="4">
    <source>
        <dbReference type="Proteomes" id="UP000281128"/>
    </source>
</evidence>
<dbReference type="Pfam" id="PF01471">
    <property type="entry name" value="PG_binding_1"/>
    <property type="match status" value="1"/>
</dbReference>
<evidence type="ECO:0000259" key="2">
    <source>
        <dbReference type="Pfam" id="PF01471"/>
    </source>
</evidence>
<evidence type="ECO:0000256" key="1">
    <source>
        <dbReference type="SAM" id="MobiDB-lite"/>
    </source>
</evidence>